<comment type="subcellular location">
    <subcellularLocation>
        <location evidence="1">Membrane</location>
        <topology evidence="1">Multi-pass membrane protein</topology>
    </subcellularLocation>
</comment>
<feature type="transmembrane region" description="Helical" evidence="7">
    <location>
        <begin position="36"/>
        <end position="60"/>
    </location>
</feature>
<feature type="non-terminal residue" evidence="9">
    <location>
        <position position="1"/>
    </location>
</feature>
<feature type="region of interest" description="Disordered" evidence="6">
    <location>
        <begin position="230"/>
        <end position="254"/>
    </location>
</feature>
<keyword evidence="10" id="KW-1185">Reference proteome</keyword>
<comment type="caution">
    <text evidence="9">The sequence shown here is derived from an EMBL/GenBank/DDBJ whole genome shotgun (WGS) entry which is preliminary data.</text>
</comment>
<evidence type="ECO:0000256" key="7">
    <source>
        <dbReference type="SAM" id="Phobius"/>
    </source>
</evidence>
<feature type="transmembrane region" description="Helical" evidence="7">
    <location>
        <begin position="121"/>
        <end position="140"/>
    </location>
</feature>
<evidence type="ECO:0000313" key="10">
    <source>
        <dbReference type="Proteomes" id="UP001303889"/>
    </source>
</evidence>
<dbReference type="GO" id="GO:0016020">
    <property type="term" value="C:membrane"/>
    <property type="evidence" value="ECO:0007669"/>
    <property type="project" value="UniProtKB-SubCell"/>
</dbReference>
<evidence type="ECO:0000259" key="8">
    <source>
        <dbReference type="Pfam" id="PF20684"/>
    </source>
</evidence>
<evidence type="ECO:0000256" key="5">
    <source>
        <dbReference type="ARBA" id="ARBA00038359"/>
    </source>
</evidence>
<evidence type="ECO:0000256" key="4">
    <source>
        <dbReference type="ARBA" id="ARBA00023136"/>
    </source>
</evidence>
<feature type="transmembrane region" description="Helical" evidence="7">
    <location>
        <begin position="152"/>
        <end position="170"/>
    </location>
</feature>
<dbReference type="InterPro" id="IPR052337">
    <property type="entry name" value="SAT4-like"/>
</dbReference>
<organism evidence="9 10">
    <name type="scientific">Staphylotrichum tortipilum</name>
    <dbReference type="NCBI Taxonomy" id="2831512"/>
    <lineage>
        <taxon>Eukaryota</taxon>
        <taxon>Fungi</taxon>
        <taxon>Dikarya</taxon>
        <taxon>Ascomycota</taxon>
        <taxon>Pezizomycotina</taxon>
        <taxon>Sordariomycetes</taxon>
        <taxon>Sordariomycetidae</taxon>
        <taxon>Sordariales</taxon>
        <taxon>Chaetomiaceae</taxon>
        <taxon>Staphylotrichum</taxon>
    </lineage>
</organism>
<proteinExistence type="inferred from homology"/>
<evidence type="ECO:0000256" key="2">
    <source>
        <dbReference type="ARBA" id="ARBA00022692"/>
    </source>
</evidence>
<keyword evidence="2 7" id="KW-0812">Transmembrane</keyword>
<evidence type="ECO:0000256" key="6">
    <source>
        <dbReference type="SAM" id="MobiDB-lite"/>
    </source>
</evidence>
<dbReference type="PANTHER" id="PTHR33048:SF47">
    <property type="entry name" value="INTEGRAL MEMBRANE PROTEIN-RELATED"/>
    <property type="match status" value="1"/>
</dbReference>
<keyword evidence="4 7" id="KW-0472">Membrane</keyword>
<name>A0AAN6RTH9_9PEZI</name>
<feature type="domain" description="Rhodopsin" evidence="8">
    <location>
        <begin position="2"/>
        <end position="216"/>
    </location>
</feature>
<reference evidence="9" key="2">
    <citation type="submission" date="2023-05" db="EMBL/GenBank/DDBJ databases">
        <authorList>
            <consortium name="Lawrence Berkeley National Laboratory"/>
            <person name="Steindorff A."/>
            <person name="Hensen N."/>
            <person name="Bonometti L."/>
            <person name="Westerberg I."/>
            <person name="Brannstrom I.O."/>
            <person name="Guillou S."/>
            <person name="Cros-Aarteil S."/>
            <person name="Calhoun S."/>
            <person name="Haridas S."/>
            <person name="Kuo A."/>
            <person name="Mondo S."/>
            <person name="Pangilinan J."/>
            <person name="Riley R."/>
            <person name="Labutti K."/>
            <person name="Andreopoulos B."/>
            <person name="Lipzen A."/>
            <person name="Chen C."/>
            <person name="Yanf M."/>
            <person name="Daum C."/>
            <person name="Ng V."/>
            <person name="Clum A."/>
            <person name="Ohm R."/>
            <person name="Martin F."/>
            <person name="Silar P."/>
            <person name="Natvig D."/>
            <person name="Lalanne C."/>
            <person name="Gautier V."/>
            <person name="Ament-Velasquez S.L."/>
            <person name="Kruys A."/>
            <person name="Hutchinson M.I."/>
            <person name="Powell A.J."/>
            <person name="Barry K."/>
            <person name="Miller A.N."/>
            <person name="Grigoriev I.V."/>
            <person name="Debuchy R."/>
            <person name="Gladieux P."/>
            <person name="Thoren M.H."/>
            <person name="Johannesson H."/>
        </authorList>
    </citation>
    <scope>NUCLEOTIDE SEQUENCE</scope>
    <source>
        <strain evidence="9">CBS 103.79</strain>
    </source>
</reference>
<feature type="transmembrane region" description="Helical" evidence="7">
    <location>
        <begin position="190"/>
        <end position="211"/>
    </location>
</feature>
<dbReference type="EMBL" id="MU855526">
    <property type="protein sequence ID" value="KAK3902209.1"/>
    <property type="molecule type" value="Genomic_DNA"/>
</dbReference>
<dbReference type="PANTHER" id="PTHR33048">
    <property type="entry name" value="PTH11-LIKE INTEGRAL MEMBRANE PROTEIN (AFU_ORTHOLOGUE AFUA_5G11245)"/>
    <property type="match status" value="1"/>
</dbReference>
<gene>
    <name evidence="9" type="ORF">C8A05DRAFT_34117</name>
</gene>
<feature type="transmembrane region" description="Helical" evidence="7">
    <location>
        <begin position="72"/>
        <end position="101"/>
    </location>
</feature>
<reference evidence="9" key="1">
    <citation type="journal article" date="2023" name="Mol. Phylogenet. Evol.">
        <title>Genome-scale phylogeny and comparative genomics of the fungal order Sordariales.</title>
        <authorList>
            <person name="Hensen N."/>
            <person name="Bonometti L."/>
            <person name="Westerberg I."/>
            <person name="Brannstrom I.O."/>
            <person name="Guillou S."/>
            <person name="Cros-Aarteil S."/>
            <person name="Calhoun S."/>
            <person name="Haridas S."/>
            <person name="Kuo A."/>
            <person name="Mondo S."/>
            <person name="Pangilinan J."/>
            <person name="Riley R."/>
            <person name="LaButti K."/>
            <person name="Andreopoulos B."/>
            <person name="Lipzen A."/>
            <person name="Chen C."/>
            <person name="Yan M."/>
            <person name="Daum C."/>
            <person name="Ng V."/>
            <person name="Clum A."/>
            <person name="Steindorff A."/>
            <person name="Ohm R.A."/>
            <person name="Martin F."/>
            <person name="Silar P."/>
            <person name="Natvig D.O."/>
            <person name="Lalanne C."/>
            <person name="Gautier V."/>
            <person name="Ament-Velasquez S.L."/>
            <person name="Kruys A."/>
            <person name="Hutchinson M.I."/>
            <person name="Powell A.J."/>
            <person name="Barry K."/>
            <person name="Miller A.N."/>
            <person name="Grigoriev I.V."/>
            <person name="Debuchy R."/>
            <person name="Gladieux P."/>
            <person name="Hiltunen Thoren M."/>
            <person name="Johannesson H."/>
        </authorList>
    </citation>
    <scope>NUCLEOTIDE SEQUENCE</scope>
    <source>
        <strain evidence="9">CBS 103.79</strain>
    </source>
</reference>
<evidence type="ECO:0000313" key="9">
    <source>
        <dbReference type="EMBL" id="KAK3902209.1"/>
    </source>
</evidence>
<dbReference type="AlphaFoldDB" id="A0AAN6RTH9"/>
<evidence type="ECO:0000256" key="3">
    <source>
        <dbReference type="ARBA" id="ARBA00022989"/>
    </source>
</evidence>
<keyword evidence="3 7" id="KW-1133">Transmembrane helix</keyword>
<dbReference type="Pfam" id="PF20684">
    <property type="entry name" value="Fung_rhodopsin"/>
    <property type="match status" value="1"/>
</dbReference>
<dbReference type="Proteomes" id="UP001303889">
    <property type="component" value="Unassembled WGS sequence"/>
</dbReference>
<dbReference type="InterPro" id="IPR049326">
    <property type="entry name" value="Rhodopsin_dom_fungi"/>
</dbReference>
<accession>A0AAN6RTH9</accession>
<evidence type="ECO:0000256" key="1">
    <source>
        <dbReference type="ARBA" id="ARBA00004141"/>
    </source>
</evidence>
<sequence length="254" mass="28452">IFALANTIMIGIHVNHGLGQPITNLTLDQIQTFFKLMYTAVLLSSLTLLLTKLSVLLLLLDIFVLPCPRYATYALLLLTAIYGLWLTASNIFFCIPIHAFWDFSVEGKYCIPSQQKWWADAAGNFALDVAIFGLPLPVVWVVGRTLPGRERVWLGVVFALGFLVCLVSVVRFPLLNFTVLSHDPTWDGVYITYWTVVEINVPIVIACIPMLRPLVVKFCPRLLETRWESGAGGSAHPPISSPPRRLRSVEMERV</sequence>
<comment type="similarity">
    <text evidence="5">Belongs to the SAT4 family.</text>
</comment>
<protein>
    <recommendedName>
        <fullName evidence="8">Rhodopsin domain-containing protein</fullName>
    </recommendedName>
</protein>